<evidence type="ECO:0000256" key="6">
    <source>
        <dbReference type="ARBA" id="ARBA00022792"/>
    </source>
</evidence>
<keyword evidence="9" id="KW-0472">Membrane</keyword>
<dbReference type="Gene3D" id="1.10.1090.10">
    <property type="entry name" value="Cytochrome b-c1 complex subunit 7"/>
    <property type="match status" value="1"/>
</dbReference>
<dbReference type="OrthoDB" id="425749at2759"/>
<dbReference type="InterPro" id="IPR003197">
    <property type="entry name" value="QCR7"/>
</dbReference>
<dbReference type="GO" id="GO:0005743">
    <property type="term" value="C:mitochondrial inner membrane"/>
    <property type="evidence" value="ECO:0007669"/>
    <property type="project" value="UniProtKB-SubCell"/>
</dbReference>
<dbReference type="GO" id="GO:0006122">
    <property type="term" value="P:mitochondrial electron transport, ubiquinol to cytochrome c"/>
    <property type="evidence" value="ECO:0007669"/>
    <property type="project" value="InterPro"/>
</dbReference>
<comment type="similarity">
    <text evidence="2">Belongs to the UQCRB/QCR7 family.</text>
</comment>
<evidence type="ECO:0000256" key="11">
    <source>
        <dbReference type="ARBA" id="ARBA00032927"/>
    </source>
</evidence>
<protein>
    <recommendedName>
        <fullName evidence="3">Cytochrome b-c1 complex subunit 7</fullName>
    </recommendedName>
    <alternativeName>
        <fullName evidence="10">Complex III subunit VII</fullName>
    </alternativeName>
    <alternativeName>
        <fullName evidence="11">Ubiquinol-cytochrome c reductase complex 14 kDa protein</fullName>
    </alternativeName>
</protein>
<organism evidence="12">
    <name type="scientific">Oppiella nova</name>
    <dbReference type="NCBI Taxonomy" id="334625"/>
    <lineage>
        <taxon>Eukaryota</taxon>
        <taxon>Metazoa</taxon>
        <taxon>Ecdysozoa</taxon>
        <taxon>Arthropoda</taxon>
        <taxon>Chelicerata</taxon>
        <taxon>Arachnida</taxon>
        <taxon>Acari</taxon>
        <taxon>Acariformes</taxon>
        <taxon>Sarcoptiformes</taxon>
        <taxon>Oribatida</taxon>
        <taxon>Brachypylina</taxon>
        <taxon>Oppioidea</taxon>
        <taxon>Oppiidae</taxon>
        <taxon>Oppiella</taxon>
    </lineage>
</organism>
<dbReference type="GO" id="GO:0045275">
    <property type="term" value="C:respiratory chain complex III"/>
    <property type="evidence" value="ECO:0007669"/>
    <property type="project" value="InterPro"/>
</dbReference>
<dbReference type="EMBL" id="CAJPVJ010052690">
    <property type="protein sequence ID" value="CAG2183300.1"/>
    <property type="molecule type" value="Genomic_DNA"/>
</dbReference>
<name>A0A7R9MUY0_9ACAR</name>
<proteinExistence type="inferred from homology"/>
<evidence type="ECO:0000256" key="7">
    <source>
        <dbReference type="ARBA" id="ARBA00022982"/>
    </source>
</evidence>
<gene>
    <name evidence="12" type="ORF">ONB1V03_LOCUS22721</name>
</gene>
<keyword evidence="8" id="KW-0496">Mitochondrion</keyword>
<reference evidence="12" key="1">
    <citation type="submission" date="2020-11" db="EMBL/GenBank/DDBJ databases">
        <authorList>
            <person name="Tran Van P."/>
        </authorList>
    </citation>
    <scope>NUCLEOTIDE SEQUENCE</scope>
</reference>
<keyword evidence="7" id="KW-0249">Electron transport</keyword>
<dbReference type="EMBL" id="OC967515">
    <property type="protein sequence ID" value="CAD7666195.1"/>
    <property type="molecule type" value="Genomic_DNA"/>
</dbReference>
<evidence type="ECO:0000256" key="3">
    <source>
        <dbReference type="ARBA" id="ARBA00016323"/>
    </source>
</evidence>
<evidence type="ECO:0000256" key="2">
    <source>
        <dbReference type="ARBA" id="ARBA00008554"/>
    </source>
</evidence>
<evidence type="ECO:0000256" key="4">
    <source>
        <dbReference type="ARBA" id="ARBA00022448"/>
    </source>
</evidence>
<evidence type="ECO:0000313" key="12">
    <source>
        <dbReference type="EMBL" id="CAD7666195.1"/>
    </source>
</evidence>
<dbReference type="InterPro" id="IPR036544">
    <property type="entry name" value="QCR7_sf"/>
</dbReference>
<keyword evidence="5" id="KW-0679">Respiratory chain</keyword>
<evidence type="ECO:0000256" key="1">
    <source>
        <dbReference type="ARBA" id="ARBA00004443"/>
    </source>
</evidence>
<evidence type="ECO:0000256" key="8">
    <source>
        <dbReference type="ARBA" id="ARBA00023128"/>
    </source>
</evidence>
<keyword evidence="13" id="KW-1185">Reference proteome</keyword>
<keyword evidence="6" id="KW-0999">Mitochondrion inner membrane</keyword>
<sequence>MVFTSQVVRQWIKHPAFRKWYYNLSGYNKMGLYKNDIECLGKLPFHPSDEDVYNEALRRLPGDEYD</sequence>
<dbReference type="AlphaFoldDB" id="A0A7R9MUY0"/>
<evidence type="ECO:0000313" key="13">
    <source>
        <dbReference type="Proteomes" id="UP000728032"/>
    </source>
</evidence>
<keyword evidence="4" id="KW-0813">Transport</keyword>
<evidence type="ECO:0000256" key="5">
    <source>
        <dbReference type="ARBA" id="ARBA00022660"/>
    </source>
</evidence>
<dbReference type="Proteomes" id="UP000728032">
    <property type="component" value="Unassembled WGS sequence"/>
</dbReference>
<comment type="subcellular location">
    <subcellularLocation>
        <location evidence="1">Mitochondrion inner membrane</location>
        <topology evidence="1">Peripheral membrane protein</topology>
        <orientation evidence="1">Matrix side</orientation>
    </subcellularLocation>
</comment>
<evidence type="ECO:0000256" key="10">
    <source>
        <dbReference type="ARBA" id="ARBA00031021"/>
    </source>
</evidence>
<feature type="non-terminal residue" evidence="12">
    <location>
        <position position="66"/>
    </location>
</feature>
<evidence type="ECO:0000256" key="9">
    <source>
        <dbReference type="ARBA" id="ARBA00023136"/>
    </source>
</evidence>
<dbReference type="Pfam" id="PF02271">
    <property type="entry name" value="UCR_14kD"/>
    <property type="match status" value="1"/>
</dbReference>
<dbReference type="SUPFAM" id="SSF81524">
    <property type="entry name" value="14 kDa protein of cytochrome bc1 complex (Ubiquinol-cytochrome c reductase)"/>
    <property type="match status" value="1"/>
</dbReference>
<accession>A0A7R9MUY0</accession>